<sequence length="15" mass="1653">MTSFEALCAETAHLE</sequence>
<proteinExistence type="predicted"/>
<dbReference type="Proteomes" id="UP000324832">
    <property type="component" value="Unassembled WGS sequence"/>
</dbReference>
<dbReference type="EMBL" id="FZQP02006532">
    <property type="protein sequence ID" value="VVD02986.1"/>
    <property type="molecule type" value="Genomic_DNA"/>
</dbReference>
<keyword evidence="2" id="KW-1185">Reference proteome</keyword>
<gene>
    <name evidence="1" type="ORF">LSINAPIS_LOCUS13084</name>
</gene>
<evidence type="ECO:0000313" key="2">
    <source>
        <dbReference type="Proteomes" id="UP000324832"/>
    </source>
</evidence>
<name>A0A5E4QZA4_9NEOP</name>
<accession>A0A5E4QZA4</accession>
<reference evidence="1 2" key="1">
    <citation type="submission" date="2017-07" db="EMBL/GenBank/DDBJ databases">
        <authorList>
            <person name="Talla V."/>
            <person name="Backstrom N."/>
        </authorList>
    </citation>
    <scope>NUCLEOTIDE SEQUENCE [LARGE SCALE GENOMIC DNA]</scope>
</reference>
<organism evidence="1 2">
    <name type="scientific">Leptidea sinapis</name>
    <dbReference type="NCBI Taxonomy" id="189913"/>
    <lineage>
        <taxon>Eukaryota</taxon>
        <taxon>Metazoa</taxon>
        <taxon>Ecdysozoa</taxon>
        <taxon>Arthropoda</taxon>
        <taxon>Hexapoda</taxon>
        <taxon>Insecta</taxon>
        <taxon>Pterygota</taxon>
        <taxon>Neoptera</taxon>
        <taxon>Endopterygota</taxon>
        <taxon>Lepidoptera</taxon>
        <taxon>Glossata</taxon>
        <taxon>Ditrysia</taxon>
        <taxon>Papilionoidea</taxon>
        <taxon>Pieridae</taxon>
        <taxon>Dismorphiinae</taxon>
        <taxon>Leptidea</taxon>
    </lineage>
</organism>
<evidence type="ECO:0000313" key="1">
    <source>
        <dbReference type="EMBL" id="VVD02986.1"/>
    </source>
</evidence>
<protein>
    <submittedName>
        <fullName evidence="1">Uncharacterized protein</fullName>
    </submittedName>
</protein>